<gene>
    <name evidence="1" type="ORF">PUN28_020386</name>
</gene>
<keyword evidence="2" id="KW-1185">Reference proteome</keyword>
<dbReference type="AlphaFoldDB" id="A0AAW2E867"/>
<protein>
    <submittedName>
        <fullName evidence="1">Uncharacterized protein</fullName>
    </submittedName>
</protein>
<dbReference type="Proteomes" id="UP001430953">
    <property type="component" value="Unassembled WGS sequence"/>
</dbReference>
<dbReference type="EMBL" id="JADYXP020000069">
    <property type="protein sequence ID" value="KAL0098430.1"/>
    <property type="molecule type" value="Genomic_DNA"/>
</dbReference>
<name>A0AAW2E867_9HYME</name>
<sequence>MPTVILSVLLSPEAKILQKTKNFSKSGNVSLCGDVSKCPRDHFQRSISTRSRDIDKNKKMFENMATNHRAVTFNNVSLCGDVSRCPRDHFYSPIFSKGENIDEKQKRNFWKSDHVTSCADRKIDEKKKIFENLTIVSRSPGAKILTKNAKEIFENLTTSDIDKNKKEIFENLTTKDIDKKQKKIFENLTTRRY</sequence>
<evidence type="ECO:0000313" key="2">
    <source>
        <dbReference type="Proteomes" id="UP001430953"/>
    </source>
</evidence>
<proteinExistence type="predicted"/>
<accession>A0AAW2E867</accession>
<organism evidence="1 2">
    <name type="scientific">Cardiocondyla obscurior</name>
    <dbReference type="NCBI Taxonomy" id="286306"/>
    <lineage>
        <taxon>Eukaryota</taxon>
        <taxon>Metazoa</taxon>
        <taxon>Ecdysozoa</taxon>
        <taxon>Arthropoda</taxon>
        <taxon>Hexapoda</taxon>
        <taxon>Insecta</taxon>
        <taxon>Pterygota</taxon>
        <taxon>Neoptera</taxon>
        <taxon>Endopterygota</taxon>
        <taxon>Hymenoptera</taxon>
        <taxon>Apocrita</taxon>
        <taxon>Aculeata</taxon>
        <taxon>Formicoidea</taxon>
        <taxon>Formicidae</taxon>
        <taxon>Myrmicinae</taxon>
        <taxon>Cardiocondyla</taxon>
    </lineage>
</organism>
<reference evidence="1 2" key="1">
    <citation type="submission" date="2023-03" db="EMBL/GenBank/DDBJ databases">
        <title>High recombination rates correlate with genetic variation in Cardiocondyla obscurior ants.</title>
        <authorList>
            <person name="Errbii M."/>
        </authorList>
    </citation>
    <scope>NUCLEOTIDE SEQUENCE [LARGE SCALE GENOMIC DNA]</scope>
    <source>
        <strain evidence="1">Alpha-2009</strain>
        <tissue evidence="1">Whole body</tissue>
    </source>
</reference>
<evidence type="ECO:0000313" key="1">
    <source>
        <dbReference type="EMBL" id="KAL0098430.1"/>
    </source>
</evidence>
<comment type="caution">
    <text evidence="1">The sequence shown here is derived from an EMBL/GenBank/DDBJ whole genome shotgun (WGS) entry which is preliminary data.</text>
</comment>